<sequence length="137" mass="16491">MLIQRIKYFLEMPWKVILADAQKYNAMRKEYFALRKKARLAHKDLINDLGEVVDFGTPSANGCIINWVRCYTIPSSREIIPRFYYRICECFNETMPCDKKNCQYYKKNQEFFAALEAMNNFKVLKDEYWKRNLFIAK</sequence>
<dbReference type="AlphaFoldDB" id="A0A9D1SMA4"/>
<comment type="caution">
    <text evidence="1">The sequence shown here is derived from an EMBL/GenBank/DDBJ whole genome shotgun (WGS) entry which is preliminary data.</text>
</comment>
<dbReference type="Proteomes" id="UP000824142">
    <property type="component" value="Unassembled WGS sequence"/>
</dbReference>
<protein>
    <submittedName>
        <fullName evidence="1">Uncharacterized protein</fullName>
    </submittedName>
</protein>
<reference evidence="1" key="1">
    <citation type="submission" date="2020-10" db="EMBL/GenBank/DDBJ databases">
        <authorList>
            <person name="Gilroy R."/>
        </authorList>
    </citation>
    <scope>NUCLEOTIDE SEQUENCE</scope>
    <source>
        <strain evidence="1">CHK136-897</strain>
    </source>
</reference>
<gene>
    <name evidence="1" type="ORF">IAC63_03570</name>
</gene>
<evidence type="ECO:0000313" key="2">
    <source>
        <dbReference type="Proteomes" id="UP000824142"/>
    </source>
</evidence>
<accession>A0A9D1SMA4</accession>
<dbReference type="EMBL" id="DVNO01000031">
    <property type="protein sequence ID" value="HIU65689.1"/>
    <property type="molecule type" value="Genomic_DNA"/>
</dbReference>
<organism evidence="1 2">
    <name type="scientific">Candidatus Enterousia avicola</name>
    <dbReference type="NCBI Taxonomy" id="2840787"/>
    <lineage>
        <taxon>Bacteria</taxon>
        <taxon>Pseudomonadati</taxon>
        <taxon>Pseudomonadota</taxon>
        <taxon>Alphaproteobacteria</taxon>
        <taxon>Candidatus Enterousia</taxon>
    </lineage>
</organism>
<evidence type="ECO:0000313" key="1">
    <source>
        <dbReference type="EMBL" id="HIU65689.1"/>
    </source>
</evidence>
<name>A0A9D1SMA4_9PROT</name>
<reference evidence="1" key="2">
    <citation type="journal article" date="2021" name="PeerJ">
        <title>Extensive microbial diversity within the chicken gut microbiome revealed by metagenomics and culture.</title>
        <authorList>
            <person name="Gilroy R."/>
            <person name="Ravi A."/>
            <person name="Getino M."/>
            <person name="Pursley I."/>
            <person name="Horton D.L."/>
            <person name="Alikhan N.F."/>
            <person name="Baker D."/>
            <person name="Gharbi K."/>
            <person name="Hall N."/>
            <person name="Watson M."/>
            <person name="Adriaenssens E.M."/>
            <person name="Foster-Nyarko E."/>
            <person name="Jarju S."/>
            <person name="Secka A."/>
            <person name="Antonio M."/>
            <person name="Oren A."/>
            <person name="Chaudhuri R.R."/>
            <person name="La Ragione R."/>
            <person name="Hildebrand F."/>
            <person name="Pallen M.J."/>
        </authorList>
    </citation>
    <scope>NUCLEOTIDE SEQUENCE</scope>
    <source>
        <strain evidence="1">CHK136-897</strain>
    </source>
</reference>
<proteinExistence type="predicted"/>